<feature type="domain" description="N-acetyltransferase" evidence="1">
    <location>
        <begin position="12"/>
        <end position="178"/>
    </location>
</feature>
<protein>
    <submittedName>
        <fullName evidence="2">Protein N-acetyltransferase, RimJ/RimL family</fullName>
    </submittedName>
</protein>
<dbReference type="AlphaFoldDB" id="A0A1H8JM19"/>
<dbReference type="STRING" id="573321.SAMN04488505_11384"/>
<dbReference type="Gene3D" id="3.40.630.30">
    <property type="match status" value="1"/>
</dbReference>
<dbReference type="EMBL" id="FOBB01000013">
    <property type="protein sequence ID" value="SEN81712.1"/>
    <property type="molecule type" value="Genomic_DNA"/>
</dbReference>
<gene>
    <name evidence="2" type="ORF">SAMN04488505_11384</name>
</gene>
<dbReference type="PROSITE" id="PS51186">
    <property type="entry name" value="GNAT"/>
    <property type="match status" value="1"/>
</dbReference>
<dbReference type="PANTHER" id="PTHR43610">
    <property type="entry name" value="BLL6696 PROTEIN"/>
    <property type="match status" value="1"/>
</dbReference>
<evidence type="ECO:0000313" key="3">
    <source>
        <dbReference type="Proteomes" id="UP000198984"/>
    </source>
</evidence>
<evidence type="ECO:0000313" key="2">
    <source>
        <dbReference type="EMBL" id="SEN81712.1"/>
    </source>
</evidence>
<dbReference type="Proteomes" id="UP000198984">
    <property type="component" value="Unassembled WGS sequence"/>
</dbReference>
<dbReference type="PANTHER" id="PTHR43610:SF1">
    <property type="entry name" value="N-ACETYLTRANSFERASE DOMAIN-CONTAINING PROTEIN"/>
    <property type="match status" value="1"/>
</dbReference>
<accession>A0A1H8JM19</accession>
<dbReference type="InterPro" id="IPR016181">
    <property type="entry name" value="Acyl_CoA_acyltransferase"/>
</dbReference>
<dbReference type="SUPFAM" id="SSF55729">
    <property type="entry name" value="Acyl-CoA N-acyltransferases (Nat)"/>
    <property type="match status" value="1"/>
</dbReference>
<dbReference type="Pfam" id="PF13302">
    <property type="entry name" value="Acetyltransf_3"/>
    <property type="match status" value="1"/>
</dbReference>
<evidence type="ECO:0000259" key="1">
    <source>
        <dbReference type="PROSITE" id="PS51186"/>
    </source>
</evidence>
<organism evidence="2 3">
    <name type="scientific">Chitinophaga rupis</name>
    <dbReference type="NCBI Taxonomy" id="573321"/>
    <lineage>
        <taxon>Bacteria</taxon>
        <taxon>Pseudomonadati</taxon>
        <taxon>Bacteroidota</taxon>
        <taxon>Chitinophagia</taxon>
        <taxon>Chitinophagales</taxon>
        <taxon>Chitinophagaceae</taxon>
        <taxon>Chitinophaga</taxon>
    </lineage>
</organism>
<keyword evidence="3" id="KW-1185">Reference proteome</keyword>
<reference evidence="2 3" key="1">
    <citation type="submission" date="2016-10" db="EMBL/GenBank/DDBJ databases">
        <authorList>
            <person name="de Groot N.N."/>
        </authorList>
    </citation>
    <scope>NUCLEOTIDE SEQUENCE [LARGE SCALE GENOMIC DNA]</scope>
    <source>
        <strain evidence="2 3">DSM 21039</strain>
    </source>
</reference>
<dbReference type="InterPro" id="IPR000182">
    <property type="entry name" value="GNAT_dom"/>
</dbReference>
<keyword evidence="2" id="KW-0808">Transferase</keyword>
<sequence>MDFYPVLENKRVLLRPLQLEDAETLLPVALQPALWKVGIVTLQQKADLVNYIQDALAARNNKTDMPFVIIDKKEGRAAGSTRFMNIAAAHKRAEIGATWIDTALHGSGLNKAMKFAMLQHAFEVMDLNRVELKTDELNTQSRNAIASIGAKQEGIFRHHMIVTGGRLRNTVYFSILKEEWPEIKERVFAKYNF</sequence>
<dbReference type="GO" id="GO:0016747">
    <property type="term" value="F:acyltransferase activity, transferring groups other than amino-acyl groups"/>
    <property type="evidence" value="ECO:0007669"/>
    <property type="project" value="InterPro"/>
</dbReference>
<dbReference type="OrthoDB" id="9795199at2"/>
<name>A0A1H8JM19_9BACT</name>
<dbReference type="RefSeq" id="WP_162277725.1">
    <property type="nucleotide sequence ID" value="NZ_FOBB01000013.1"/>
</dbReference>
<proteinExistence type="predicted"/>